<accession>A0ABU1YWH5</accession>
<organism evidence="2 3">
    <name type="scientific">Roseateles saccharophilus</name>
    <name type="common">Pseudomonas saccharophila</name>
    <dbReference type="NCBI Taxonomy" id="304"/>
    <lineage>
        <taxon>Bacteria</taxon>
        <taxon>Pseudomonadati</taxon>
        <taxon>Pseudomonadota</taxon>
        <taxon>Betaproteobacteria</taxon>
        <taxon>Burkholderiales</taxon>
        <taxon>Sphaerotilaceae</taxon>
        <taxon>Roseateles</taxon>
    </lineage>
</organism>
<protein>
    <submittedName>
        <fullName evidence="2">DNA polymerase III alpha subunit</fullName>
    </submittedName>
</protein>
<reference evidence="2 3" key="1">
    <citation type="submission" date="2023-07" db="EMBL/GenBank/DDBJ databases">
        <title>Sorghum-associated microbial communities from plants grown in Nebraska, USA.</title>
        <authorList>
            <person name="Schachtman D."/>
        </authorList>
    </citation>
    <scope>NUCLEOTIDE SEQUENCE [LARGE SCALE GENOMIC DNA]</scope>
    <source>
        <strain evidence="2 3">BE314</strain>
    </source>
</reference>
<dbReference type="EMBL" id="JAVDXU010000002">
    <property type="protein sequence ID" value="MDR7269865.1"/>
    <property type="molecule type" value="Genomic_DNA"/>
</dbReference>
<dbReference type="Proteomes" id="UP001180453">
    <property type="component" value="Unassembled WGS sequence"/>
</dbReference>
<evidence type="ECO:0000313" key="1">
    <source>
        <dbReference type="EMBL" id="MDR7269865.1"/>
    </source>
</evidence>
<evidence type="ECO:0000313" key="2">
    <source>
        <dbReference type="EMBL" id="MDR7273202.1"/>
    </source>
</evidence>
<dbReference type="EMBL" id="JAVDXU010000012">
    <property type="protein sequence ID" value="MDR7273202.1"/>
    <property type="molecule type" value="Genomic_DNA"/>
</dbReference>
<keyword evidence="3" id="KW-1185">Reference proteome</keyword>
<dbReference type="RefSeq" id="WP_310265174.1">
    <property type="nucleotide sequence ID" value="NZ_JAVDXU010000002.1"/>
</dbReference>
<name>A0ABU1YWH5_ROSSA</name>
<gene>
    <name evidence="1" type="ORF">J2X20_002523</name>
    <name evidence="2" type="ORF">J2X20_005892</name>
</gene>
<comment type="caution">
    <text evidence="2">The sequence shown here is derived from an EMBL/GenBank/DDBJ whole genome shotgun (WGS) entry which is preliminary data.</text>
</comment>
<feature type="non-terminal residue" evidence="2">
    <location>
        <position position="1"/>
    </location>
</feature>
<evidence type="ECO:0000313" key="3">
    <source>
        <dbReference type="Proteomes" id="UP001180453"/>
    </source>
</evidence>
<sequence>VFISLEDEHGDVQVICHRAIWEKYRQTMMGARLMGVKGRWQRADGVCNLIAGYLEDRTDMLGALKTKSRNFH</sequence>
<proteinExistence type="predicted"/>
<dbReference type="CDD" id="cd04485">
    <property type="entry name" value="DnaE_OBF"/>
    <property type="match status" value="1"/>
</dbReference>